<protein>
    <submittedName>
        <fullName evidence="1">Uncharacterized protein</fullName>
    </submittedName>
</protein>
<keyword evidence="2" id="KW-1185">Reference proteome</keyword>
<organism evidence="1 2">
    <name type="scientific">Chondrus crispus</name>
    <name type="common">Carrageen Irish moss</name>
    <name type="synonym">Polymorpha crispa</name>
    <dbReference type="NCBI Taxonomy" id="2769"/>
    <lineage>
        <taxon>Eukaryota</taxon>
        <taxon>Rhodophyta</taxon>
        <taxon>Florideophyceae</taxon>
        <taxon>Rhodymeniophycidae</taxon>
        <taxon>Gigartinales</taxon>
        <taxon>Gigartinaceae</taxon>
        <taxon>Chondrus</taxon>
    </lineage>
</organism>
<gene>
    <name evidence="1" type="ORF">CHC_T00002224001</name>
</gene>
<reference evidence="2" key="1">
    <citation type="journal article" date="2013" name="Proc. Natl. Acad. Sci. U.S.A.">
        <title>Genome structure and metabolic features in the red seaweed Chondrus crispus shed light on evolution of the Archaeplastida.</title>
        <authorList>
            <person name="Collen J."/>
            <person name="Porcel B."/>
            <person name="Carre W."/>
            <person name="Ball S.G."/>
            <person name="Chaparro C."/>
            <person name="Tonon T."/>
            <person name="Barbeyron T."/>
            <person name="Michel G."/>
            <person name="Noel B."/>
            <person name="Valentin K."/>
            <person name="Elias M."/>
            <person name="Artiguenave F."/>
            <person name="Arun A."/>
            <person name="Aury J.M."/>
            <person name="Barbosa-Neto J.F."/>
            <person name="Bothwell J.H."/>
            <person name="Bouget F.Y."/>
            <person name="Brillet L."/>
            <person name="Cabello-Hurtado F."/>
            <person name="Capella-Gutierrez S."/>
            <person name="Charrier B."/>
            <person name="Cladiere L."/>
            <person name="Cock J.M."/>
            <person name="Coelho S.M."/>
            <person name="Colleoni C."/>
            <person name="Czjzek M."/>
            <person name="Da Silva C."/>
            <person name="Delage L."/>
            <person name="Denoeud F."/>
            <person name="Deschamps P."/>
            <person name="Dittami S.M."/>
            <person name="Gabaldon T."/>
            <person name="Gachon C.M."/>
            <person name="Groisillier A."/>
            <person name="Herve C."/>
            <person name="Jabbari K."/>
            <person name="Katinka M."/>
            <person name="Kloareg B."/>
            <person name="Kowalczyk N."/>
            <person name="Labadie K."/>
            <person name="Leblanc C."/>
            <person name="Lopez P.J."/>
            <person name="McLachlan D.H."/>
            <person name="Meslet-Cladiere L."/>
            <person name="Moustafa A."/>
            <person name="Nehr Z."/>
            <person name="Nyvall Collen P."/>
            <person name="Panaud O."/>
            <person name="Partensky F."/>
            <person name="Poulain J."/>
            <person name="Rensing S.A."/>
            <person name="Rousvoal S."/>
            <person name="Samson G."/>
            <person name="Symeonidi A."/>
            <person name="Weissenbach J."/>
            <person name="Zambounis A."/>
            <person name="Wincker P."/>
            <person name="Boyen C."/>
        </authorList>
    </citation>
    <scope>NUCLEOTIDE SEQUENCE [LARGE SCALE GENOMIC DNA]</scope>
    <source>
        <strain evidence="2">cv. Stackhouse</strain>
    </source>
</reference>
<evidence type="ECO:0000313" key="1">
    <source>
        <dbReference type="EMBL" id="CDF33674.1"/>
    </source>
</evidence>
<name>R7Q6L4_CHOCR</name>
<dbReference type="Proteomes" id="UP000012073">
    <property type="component" value="Unassembled WGS sequence"/>
</dbReference>
<dbReference type="EMBL" id="HG001653">
    <property type="protein sequence ID" value="CDF33674.1"/>
    <property type="molecule type" value="Genomic_DNA"/>
</dbReference>
<accession>R7Q6L4</accession>
<dbReference type="RefSeq" id="XP_005713493.1">
    <property type="nucleotide sequence ID" value="XM_005713436.1"/>
</dbReference>
<sequence>MLELSALHCIWRTTLTSLPLIGNLFLLHLTLLAPQAPAPHLYLTLLLVRLRLALGLYLEMPSPVSPSALATRYSPA</sequence>
<evidence type="ECO:0000313" key="2">
    <source>
        <dbReference type="Proteomes" id="UP000012073"/>
    </source>
</evidence>
<dbReference type="KEGG" id="ccp:CHC_T00002224001"/>
<dbReference type="GeneID" id="17321208"/>
<dbReference type="AlphaFoldDB" id="R7Q6L4"/>
<dbReference type="Gramene" id="CDF33674">
    <property type="protein sequence ID" value="CDF33674"/>
    <property type="gene ID" value="CHC_T00002224001"/>
</dbReference>
<proteinExistence type="predicted"/>